<sequence length="142" mass="15528">MLYENADRRLDDPRDSAGAEIKFGVERYWVGGCLRSVESTEQVKAVTHEENAAEHRGFAGQQRRRYRSGCSTAAAIIPAAAFGRRGQTGSGQQQEKTVLVDWVVLKGTRNDDMVPIFGVGLGKSASDLTPENKSRSGQGRML</sequence>
<reference evidence="1" key="2">
    <citation type="submission" date="2025-08" db="UniProtKB">
        <authorList>
            <consortium name="RefSeq"/>
        </authorList>
    </citation>
    <scope>IDENTIFICATION</scope>
</reference>
<organism evidence="1">
    <name type="scientific">Aspergillus niger</name>
    <dbReference type="NCBI Taxonomy" id="5061"/>
    <lineage>
        <taxon>Eukaryota</taxon>
        <taxon>Fungi</taxon>
        <taxon>Dikarya</taxon>
        <taxon>Ascomycota</taxon>
        <taxon>Pezizomycotina</taxon>
        <taxon>Eurotiomycetes</taxon>
        <taxon>Eurotiomycetidae</taxon>
        <taxon>Eurotiales</taxon>
        <taxon>Aspergillaceae</taxon>
        <taxon>Aspergillus</taxon>
        <taxon>Aspergillus subgen. Circumdati</taxon>
    </lineage>
</organism>
<dbReference type="KEGG" id="ang:An16g09100"/>
<protein>
    <submittedName>
        <fullName evidence="1">Uncharacterized protein</fullName>
    </submittedName>
</protein>
<name>A0AAJ8E2F5_ASPNG</name>
<proteinExistence type="predicted"/>
<dbReference type="RefSeq" id="XP_059604940.1">
    <property type="nucleotide sequence ID" value="XM_059745374.1"/>
</dbReference>
<gene>
    <name evidence="1" type="ORF">An16g09100</name>
</gene>
<dbReference type="AlphaFoldDB" id="A0AAJ8E2F5"/>
<dbReference type="GeneID" id="84593544"/>
<dbReference type="VEuPathDB" id="FungiDB:An16g09100"/>
<accession>A0AAJ8E2F5</accession>
<evidence type="ECO:0000313" key="1">
    <source>
        <dbReference type="RefSeq" id="XP_059604940.1"/>
    </source>
</evidence>
<reference evidence="1" key="1">
    <citation type="submission" date="2025-02" db="EMBL/GenBank/DDBJ databases">
        <authorList>
            <consortium name="NCBI Genome Project"/>
        </authorList>
    </citation>
    <scope>NUCLEOTIDE SEQUENCE</scope>
</reference>